<keyword evidence="1" id="KW-0812">Transmembrane</keyword>
<keyword evidence="4" id="KW-1185">Reference proteome</keyword>
<evidence type="ECO:0000259" key="2">
    <source>
        <dbReference type="PROSITE" id="PS50234"/>
    </source>
</evidence>
<dbReference type="AlphaFoldDB" id="A0A517NAW2"/>
<dbReference type="InterPro" id="IPR011989">
    <property type="entry name" value="ARM-like"/>
</dbReference>
<dbReference type="EMBL" id="CP036525">
    <property type="protein sequence ID" value="QDT04272.1"/>
    <property type="molecule type" value="Genomic_DNA"/>
</dbReference>
<dbReference type="Pfam" id="PF13519">
    <property type="entry name" value="VWA_2"/>
    <property type="match status" value="1"/>
</dbReference>
<dbReference type="InterPro" id="IPR050934">
    <property type="entry name" value="ITIH"/>
</dbReference>
<dbReference type="PANTHER" id="PTHR10338">
    <property type="entry name" value="INTER-ALPHA-TRYPSIN INHIBITOR HEAVY CHAIN FAMILY MEMBER"/>
    <property type="match status" value="1"/>
</dbReference>
<dbReference type="Gene3D" id="1.25.10.10">
    <property type="entry name" value="Leucine-rich Repeat Variant"/>
    <property type="match status" value="1"/>
</dbReference>
<feature type="domain" description="VWFA" evidence="2">
    <location>
        <begin position="291"/>
        <end position="455"/>
    </location>
</feature>
<dbReference type="SMART" id="SM00327">
    <property type="entry name" value="VWA"/>
    <property type="match status" value="1"/>
</dbReference>
<dbReference type="SUPFAM" id="SSF53300">
    <property type="entry name" value="vWA-like"/>
    <property type="match status" value="1"/>
</dbReference>
<feature type="transmembrane region" description="Helical" evidence="1">
    <location>
        <begin position="12"/>
        <end position="34"/>
    </location>
</feature>
<evidence type="ECO:0000256" key="1">
    <source>
        <dbReference type="SAM" id="Phobius"/>
    </source>
</evidence>
<dbReference type="PROSITE" id="PS50234">
    <property type="entry name" value="VWFA"/>
    <property type="match status" value="1"/>
</dbReference>
<evidence type="ECO:0000313" key="4">
    <source>
        <dbReference type="Proteomes" id="UP000318538"/>
    </source>
</evidence>
<dbReference type="OrthoDB" id="246044at2"/>
<gene>
    <name evidence="3" type="ORF">K227x_26620</name>
</gene>
<evidence type="ECO:0000313" key="3">
    <source>
        <dbReference type="EMBL" id="QDT04272.1"/>
    </source>
</evidence>
<dbReference type="InterPro" id="IPR002035">
    <property type="entry name" value="VWF_A"/>
</dbReference>
<keyword evidence="1" id="KW-1133">Transmembrane helix</keyword>
<organism evidence="3 4">
    <name type="scientific">Rubripirellula lacrimiformis</name>
    <dbReference type="NCBI Taxonomy" id="1930273"/>
    <lineage>
        <taxon>Bacteria</taxon>
        <taxon>Pseudomonadati</taxon>
        <taxon>Planctomycetota</taxon>
        <taxon>Planctomycetia</taxon>
        <taxon>Pirellulales</taxon>
        <taxon>Pirellulaceae</taxon>
        <taxon>Rubripirellula</taxon>
    </lineage>
</organism>
<dbReference type="KEGG" id="rlc:K227x_26620"/>
<dbReference type="SUPFAM" id="SSF48371">
    <property type="entry name" value="ARM repeat"/>
    <property type="match status" value="1"/>
</dbReference>
<dbReference type="InterPro" id="IPR016024">
    <property type="entry name" value="ARM-type_fold"/>
</dbReference>
<dbReference type="Proteomes" id="UP000318538">
    <property type="component" value="Chromosome"/>
</dbReference>
<accession>A0A517NAW2</accession>
<dbReference type="RefSeq" id="WP_145169826.1">
    <property type="nucleotide sequence ID" value="NZ_CP036525.1"/>
</dbReference>
<proteinExistence type="predicted"/>
<protein>
    <submittedName>
        <fullName evidence="3">von Willebrand factor type A domain protein</fullName>
    </submittedName>
</protein>
<dbReference type="InterPro" id="IPR036465">
    <property type="entry name" value="vWFA_dom_sf"/>
</dbReference>
<dbReference type="PANTHER" id="PTHR10338:SF108">
    <property type="entry name" value="INTER-ALPHA-TRYPSIN INHIBITOR HEAVY CHAIN H4-LIKE PROTEIN"/>
    <property type="match status" value="1"/>
</dbReference>
<dbReference type="Gene3D" id="3.40.50.410">
    <property type="entry name" value="von Willebrand factor, type A domain"/>
    <property type="match status" value="1"/>
</dbReference>
<reference evidence="3 4" key="1">
    <citation type="submission" date="2019-02" db="EMBL/GenBank/DDBJ databases">
        <title>Deep-cultivation of Planctomycetes and their phenomic and genomic characterization uncovers novel biology.</title>
        <authorList>
            <person name="Wiegand S."/>
            <person name="Jogler M."/>
            <person name="Boedeker C."/>
            <person name="Pinto D."/>
            <person name="Vollmers J."/>
            <person name="Rivas-Marin E."/>
            <person name="Kohn T."/>
            <person name="Peeters S.H."/>
            <person name="Heuer A."/>
            <person name="Rast P."/>
            <person name="Oberbeckmann S."/>
            <person name="Bunk B."/>
            <person name="Jeske O."/>
            <person name="Meyerdierks A."/>
            <person name="Storesund J.E."/>
            <person name="Kallscheuer N."/>
            <person name="Luecker S."/>
            <person name="Lage O.M."/>
            <person name="Pohl T."/>
            <person name="Merkel B.J."/>
            <person name="Hornburger P."/>
            <person name="Mueller R.-W."/>
            <person name="Bruemmer F."/>
            <person name="Labrenz M."/>
            <person name="Spormann A.M."/>
            <person name="Op den Camp H."/>
            <person name="Overmann J."/>
            <person name="Amann R."/>
            <person name="Jetten M.S.M."/>
            <person name="Mascher T."/>
            <person name="Medema M.H."/>
            <person name="Devos D.P."/>
            <person name="Kaster A.-K."/>
            <person name="Ovreas L."/>
            <person name="Rohde M."/>
            <person name="Galperin M.Y."/>
            <person name="Jogler C."/>
        </authorList>
    </citation>
    <scope>NUCLEOTIDE SEQUENCE [LARGE SCALE GENOMIC DNA]</scope>
    <source>
        <strain evidence="3 4">K22_7</strain>
    </source>
</reference>
<keyword evidence="1" id="KW-0472">Membrane</keyword>
<name>A0A517NAW2_9BACT</name>
<sequence>MLRSCVFAFQYLAASFGLAWTRVLGVCLGGIVMLHESIAASLRNGLLVTGWIIAASLIIVQPSTAQDSDRQSEVLIRQLTARNESVRQQALMRFSGQPEMARSALPTLIDAVKIQADKVDADGTVPFSLDRLLHLIGTIRESDAEGLLVEMLDHPSYAIAMIAADSLGQNRRRDTIEFLKKQVDRPIFQSNYGFRFNLVRALALMRHPDAVEFLTSLEANLKGQLRFEVETLLAEVTEKHFLDDQDRYLRWKASRQPKVVIQRASFGSQSTSRMNFGKPQKYYDIDIHAKRMLFLIDRSGSMQEYSGGMTRLERAKIELAKAVQALPSDSEFGIIFFEESVRKWKDQLLPATQQNKDAAMKFVHRLGYGQRTNTYGALYDSLQFDDELEVVFLLSDGRPTMGRITHPQQIVADIIGRNRLRNVKFNTIGIAIAGETEQFLKTLAEQSNGEFRNAE</sequence>